<evidence type="ECO:0000259" key="3">
    <source>
        <dbReference type="PROSITE" id="PS51677"/>
    </source>
</evidence>
<dbReference type="Gene3D" id="3.20.20.80">
    <property type="entry name" value="Glycosidases"/>
    <property type="match status" value="1"/>
</dbReference>
<proteinExistence type="predicted"/>
<dbReference type="AlphaFoldDB" id="A0A4S5BES1"/>
<dbReference type="RefSeq" id="WP_136407889.1">
    <property type="nucleotide sequence ID" value="NZ_SSWX01000034.1"/>
</dbReference>
<feature type="chain" id="PRO_5020204548" evidence="2">
    <location>
        <begin position="32"/>
        <end position="687"/>
    </location>
</feature>
<dbReference type="InterPro" id="IPR002509">
    <property type="entry name" value="NODB_dom"/>
</dbReference>
<dbReference type="InterPro" id="IPR051398">
    <property type="entry name" value="Polysacch_Deacetylase"/>
</dbReference>
<dbReference type="NCBIfam" id="NF011177">
    <property type="entry name" value="PRK14582.1"/>
    <property type="match status" value="1"/>
</dbReference>
<dbReference type="InterPro" id="IPR032772">
    <property type="entry name" value="PGA_deacetylase_PgaB_C"/>
</dbReference>
<comment type="caution">
    <text evidence="4">The sequence shown here is derived from an EMBL/GenBank/DDBJ whole genome shotgun (WGS) entry which is preliminary data.</text>
</comment>
<evidence type="ECO:0000313" key="5">
    <source>
        <dbReference type="Proteomes" id="UP000306236"/>
    </source>
</evidence>
<dbReference type="InterPro" id="IPR011330">
    <property type="entry name" value="Glyco_hydro/deAcase_b/a-brl"/>
</dbReference>
<dbReference type="SUPFAM" id="SSF88713">
    <property type="entry name" value="Glycoside hydrolase/deacetylase"/>
    <property type="match status" value="1"/>
</dbReference>
<dbReference type="NCBIfam" id="TIGR03938">
    <property type="entry name" value="deacetyl_PgaB"/>
    <property type="match status" value="1"/>
</dbReference>
<sequence length="687" mass="78186">MLNVHRPYRLFALLMLLSAMFVAAMGHNAQAREPVFTWPDSRTKEANEQPWPVNSFLVLAYHDVKDDVADQRFLAVTTKKLVAEFAWLRENGYHPVSVQQIVDAHQGLITLPEKAVLLTFDDGYRSFYTRVFPLLKAYQWPAMLAPVGHWVSTPDSQEIVDFGGLPVSRSAFTNWDEISEMAQSGLVEIASHTQQLHYGQLANPQGNTQPAAASRRYYPETNSYESLADFDKRINADITAITNNLKKATGQAPRAWVWPYGAMHGRTWQLAKQQGYQLSFSLDIGLANARNLDNIPRYLVSNDQSLEEFAASMASVRLQPTQRVAHVDLDYIYDPDPEQQERNLGALIQRLQDMRVTTVFLQAFADPLGDGLVREVYFPNRVLPMRADLFNRAAWQLRTRGGVQVFAWMPTLALDLDPSYPRVKRAAPAAAGTPEQSKSPHYHVAEQEYRRLSFFDPSVRQAINTLYEDLAWQASFSGIVFHDDAMLREDEDMSAAAIAAYEAAGFKGPFPMTDASPEERQRWMRFKTQALTDFTLELLNTVRATRGEVMQSARNLYVNTVTQPESEAWFAQNFQDSLAAYDWVVPMVMPYMEEVPKSQVPAWLDQVVDAVKTTPGALNKTIFEVQAVDWRDGQPRNIATEEIASWLRRLNIRGARHMGYYPDDFASNHPDMKQMRKHLSNYWFPSP</sequence>
<dbReference type="Gene3D" id="3.20.20.370">
    <property type="entry name" value="Glycoside hydrolase/deacetylase"/>
    <property type="match status" value="1"/>
</dbReference>
<gene>
    <name evidence="4" type="primary">pgaB</name>
    <name evidence="4" type="ORF">E8K88_17100</name>
</gene>
<dbReference type="Pfam" id="PF14883">
    <property type="entry name" value="GHL13"/>
    <property type="match status" value="1"/>
</dbReference>
<dbReference type="GO" id="GO:0016810">
    <property type="term" value="F:hydrolase activity, acting on carbon-nitrogen (but not peptide) bonds"/>
    <property type="evidence" value="ECO:0007669"/>
    <property type="project" value="InterPro"/>
</dbReference>
<protein>
    <submittedName>
        <fullName evidence="4">Poly-beta-1,6-N-acetyl-D-glucosamine N-deacetylase PgaB</fullName>
        <ecNumber evidence="4">3.5.1.-</ecNumber>
    </submittedName>
</protein>
<reference evidence="4 5" key="1">
    <citation type="submission" date="2019-04" db="EMBL/GenBank/DDBJ databases">
        <title>Lampropedia sp YIM MLB12 draf genome.</title>
        <authorList>
            <person name="Wang Y.-X."/>
        </authorList>
    </citation>
    <scope>NUCLEOTIDE SEQUENCE [LARGE SCALE GENOMIC DNA]</scope>
    <source>
        <strain evidence="4 5">YIM MLB12</strain>
    </source>
</reference>
<dbReference type="Proteomes" id="UP000306236">
    <property type="component" value="Unassembled WGS sequence"/>
</dbReference>
<keyword evidence="1 2" id="KW-0732">Signal</keyword>
<evidence type="ECO:0000256" key="2">
    <source>
        <dbReference type="SAM" id="SignalP"/>
    </source>
</evidence>
<dbReference type="GO" id="GO:0043708">
    <property type="term" value="P:cell adhesion involved in biofilm formation"/>
    <property type="evidence" value="ECO:0007669"/>
    <property type="project" value="InterPro"/>
</dbReference>
<dbReference type="PANTHER" id="PTHR34216">
    <property type="match status" value="1"/>
</dbReference>
<dbReference type="InterPro" id="IPR023854">
    <property type="entry name" value="PGA_deacetylase_PgaB"/>
</dbReference>
<evidence type="ECO:0000313" key="4">
    <source>
        <dbReference type="EMBL" id="THJ30784.1"/>
    </source>
</evidence>
<dbReference type="GO" id="GO:0005975">
    <property type="term" value="P:carbohydrate metabolic process"/>
    <property type="evidence" value="ECO:0007669"/>
    <property type="project" value="InterPro"/>
</dbReference>
<dbReference type="OrthoDB" id="9814639at2"/>
<keyword evidence="5" id="KW-1185">Reference proteome</keyword>
<feature type="domain" description="NodB homology" evidence="3">
    <location>
        <begin position="114"/>
        <end position="357"/>
    </location>
</feature>
<dbReference type="EMBL" id="SSWX01000034">
    <property type="protein sequence ID" value="THJ30784.1"/>
    <property type="molecule type" value="Genomic_DNA"/>
</dbReference>
<evidence type="ECO:0000256" key="1">
    <source>
        <dbReference type="ARBA" id="ARBA00022729"/>
    </source>
</evidence>
<name>A0A4S5BES1_9BURK</name>
<dbReference type="Pfam" id="PF01522">
    <property type="entry name" value="Polysacc_deac_1"/>
    <property type="match status" value="1"/>
</dbReference>
<dbReference type="EC" id="3.5.1.-" evidence="4"/>
<dbReference type="PANTHER" id="PTHR34216:SF7">
    <property type="entry name" value="POLY-BETA-1,6-N-ACETYL-D-GLUCOSAMINE N-DEACETYLASE"/>
    <property type="match status" value="1"/>
</dbReference>
<organism evidence="4 5">
    <name type="scientific">Lampropedia aestuarii</name>
    <dbReference type="NCBI Taxonomy" id="2562762"/>
    <lineage>
        <taxon>Bacteria</taxon>
        <taxon>Pseudomonadati</taxon>
        <taxon>Pseudomonadota</taxon>
        <taxon>Betaproteobacteria</taxon>
        <taxon>Burkholderiales</taxon>
        <taxon>Comamonadaceae</taxon>
        <taxon>Lampropedia</taxon>
    </lineage>
</organism>
<dbReference type="PROSITE" id="PS51677">
    <property type="entry name" value="NODB"/>
    <property type="match status" value="1"/>
</dbReference>
<feature type="signal peptide" evidence="2">
    <location>
        <begin position="1"/>
        <end position="31"/>
    </location>
</feature>
<accession>A0A4S5BES1</accession>
<keyword evidence="4" id="KW-0378">Hydrolase</keyword>